<dbReference type="EMBL" id="CP061854">
    <property type="protein sequence ID" value="QOD57503.1"/>
    <property type="molecule type" value="Genomic_DNA"/>
</dbReference>
<proteinExistence type="predicted"/>
<keyword evidence="3 8" id="KW-0812">Transmembrane</keyword>
<dbReference type="Proteomes" id="UP000516656">
    <property type="component" value="Chromosome 1"/>
</dbReference>
<feature type="transmembrane region" description="Helical" evidence="8">
    <location>
        <begin position="313"/>
        <end position="331"/>
    </location>
</feature>
<feature type="transmembrane region" description="Helical" evidence="8">
    <location>
        <begin position="110"/>
        <end position="130"/>
    </location>
</feature>
<protein>
    <submittedName>
        <fullName evidence="9">Fatty acid elongase 3-ketoacyl-CoA synthase 1</fullName>
    </submittedName>
    <submittedName>
        <fullName evidence="10">Multidrug DMT transporter permease</fullName>
    </submittedName>
</protein>
<dbReference type="PANTHER" id="PTHR31081">
    <property type="entry name" value="UREIDE PERMEASE 1-RELATED-RELATED"/>
    <property type="match status" value="1"/>
</dbReference>
<feature type="transmembrane region" description="Helical" evidence="8">
    <location>
        <begin position="136"/>
        <end position="157"/>
    </location>
</feature>
<evidence type="ECO:0000256" key="4">
    <source>
        <dbReference type="ARBA" id="ARBA00022741"/>
    </source>
</evidence>
<dbReference type="RefSeq" id="WP_069107531.1">
    <property type="nucleotide sequence ID" value="NZ_AP018045.1"/>
</dbReference>
<reference evidence="10 12" key="3">
    <citation type="submission" date="2020-09" db="EMBL/GenBank/DDBJ databases">
        <title>Complete, closed and curated genome sequences of Photobacterium damselae subsp. piscicida isolates from Australia indicate localised evolution and additional plasmid-borne pathogenicity mechanisms.</title>
        <authorList>
            <person name="Baseggio L."/>
            <person name="Silayeva O."/>
            <person name="Buller N."/>
            <person name="Landos M."/>
            <person name="Engelstaedter J."/>
            <person name="Barnes A.C."/>
        </authorList>
    </citation>
    <scope>NUCLEOTIDE SEQUENCE [LARGE SCALE GENOMIC DNA]</scope>
    <source>
        <strain evidence="10 12">AS-16-0540-1</strain>
    </source>
</reference>
<dbReference type="GO" id="GO:0016020">
    <property type="term" value="C:membrane"/>
    <property type="evidence" value="ECO:0007669"/>
    <property type="project" value="UniProtKB-SubCell"/>
</dbReference>
<dbReference type="EMBL" id="AP018045">
    <property type="protein sequence ID" value="BAX53369.1"/>
    <property type="molecule type" value="Genomic_DNA"/>
</dbReference>
<evidence type="ECO:0000313" key="11">
    <source>
        <dbReference type="Proteomes" id="UP000218676"/>
    </source>
</evidence>
<evidence type="ECO:0000256" key="2">
    <source>
        <dbReference type="ARBA" id="ARBA00022448"/>
    </source>
</evidence>
<keyword evidence="2" id="KW-0813">Transport</keyword>
<feature type="transmembrane region" description="Helical" evidence="8">
    <location>
        <begin position="169"/>
        <end position="188"/>
    </location>
</feature>
<dbReference type="GO" id="GO:0005524">
    <property type="term" value="F:ATP binding"/>
    <property type="evidence" value="ECO:0007669"/>
    <property type="project" value="UniProtKB-KW"/>
</dbReference>
<accession>A0A1Q9H5Q9</accession>
<evidence type="ECO:0000313" key="10">
    <source>
        <dbReference type="EMBL" id="QOD57503.1"/>
    </source>
</evidence>
<feature type="transmembrane region" description="Helical" evidence="8">
    <location>
        <begin position="6"/>
        <end position="24"/>
    </location>
</feature>
<reference evidence="9" key="1">
    <citation type="journal article" date="2017" name="Genome Announc.">
        <title>Whole-Genome Sequence of Photobacterium damselae subsp. piscicida Strain 91-197, Isolated from Hybrid Striped Bass (Morone sp.) in the United States.</title>
        <authorList>
            <person name="Teru Y."/>
            <person name="Hikima J."/>
            <person name="Kono T."/>
            <person name="Sakai M."/>
            <person name="Takano T."/>
            <person name="Hawke J.P."/>
            <person name="Takeyama H."/>
            <person name="Aoki T."/>
        </authorList>
    </citation>
    <scope>NUCLEOTIDE SEQUENCE</scope>
    <source>
        <strain evidence="9">91-197</strain>
    </source>
</reference>
<feature type="transmembrane region" description="Helical" evidence="8">
    <location>
        <begin position="282"/>
        <end position="301"/>
    </location>
</feature>
<dbReference type="InterPro" id="IPR030189">
    <property type="entry name" value="UPS_plant"/>
</dbReference>
<keyword evidence="5" id="KW-0067">ATP-binding</keyword>
<evidence type="ECO:0000313" key="12">
    <source>
        <dbReference type="Proteomes" id="UP000516656"/>
    </source>
</evidence>
<feature type="transmembrane region" description="Helical" evidence="8">
    <location>
        <begin position="84"/>
        <end position="103"/>
    </location>
</feature>
<evidence type="ECO:0000256" key="8">
    <source>
        <dbReference type="SAM" id="Phobius"/>
    </source>
</evidence>
<keyword evidence="4" id="KW-0547">Nucleotide-binding</keyword>
<feature type="transmembrane region" description="Helical" evidence="8">
    <location>
        <begin position="208"/>
        <end position="228"/>
    </location>
</feature>
<dbReference type="Pfam" id="PF07168">
    <property type="entry name" value="Ureide_permease"/>
    <property type="match status" value="1"/>
</dbReference>
<feature type="transmembrane region" description="Helical" evidence="8">
    <location>
        <begin position="45"/>
        <end position="64"/>
    </location>
</feature>
<dbReference type="InterPro" id="IPR009834">
    <property type="entry name" value="Ureide_permease"/>
</dbReference>
<evidence type="ECO:0000256" key="5">
    <source>
        <dbReference type="ARBA" id="ARBA00022840"/>
    </source>
</evidence>
<dbReference type="Proteomes" id="UP000218676">
    <property type="component" value="Chromosome 1"/>
</dbReference>
<evidence type="ECO:0000256" key="6">
    <source>
        <dbReference type="ARBA" id="ARBA00022989"/>
    </source>
</evidence>
<evidence type="ECO:0000313" key="9">
    <source>
        <dbReference type="EMBL" id="BAX53369.1"/>
    </source>
</evidence>
<dbReference type="GO" id="GO:0022857">
    <property type="term" value="F:transmembrane transporter activity"/>
    <property type="evidence" value="ECO:0007669"/>
    <property type="project" value="InterPro"/>
</dbReference>
<gene>
    <name evidence="10" type="ORF">IC627_06120</name>
    <name evidence="9" type="ORF">PDPUS_1_01995</name>
</gene>
<organism evidence="9 11">
    <name type="scientific">Photobacterium damsela subsp. piscicida</name>
    <name type="common">Pasteurella piscicida</name>
    <dbReference type="NCBI Taxonomy" id="38294"/>
    <lineage>
        <taxon>Bacteria</taxon>
        <taxon>Pseudomonadati</taxon>
        <taxon>Pseudomonadota</taxon>
        <taxon>Gammaproteobacteria</taxon>
        <taxon>Vibrionales</taxon>
        <taxon>Vibrionaceae</taxon>
        <taxon>Photobacterium</taxon>
    </lineage>
</organism>
<evidence type="ECO:0000256" key="1">
    <source>
        <dbReference type="ARBA" id="ARBA00004141"/>
    </source>
</evidence>
<evidence type="ECO:0000256" key="7">
    <source>
        <dbReference type="ARBA" id="ARBA00023136"/>
    </source>
</evidence>
<name>A0A1Q9H5Q9_PHODP</name>
<keyword evidence="6 8" id="KW-1133">Transmembrane helix</keyword>
<dbReference type="AlphaFoldDB" id="A0A1Q9H5Q9"/>
<feature type="transmembrane region" description="Helical" evidence="8">
    <location>
        <begin position="256"/>
        <end position="276"/>
    </location>
</feature>
<keyword evidence="7 8" id="KW-0472">Membrane</keyword>
<evidence type="ECO:0000256" key="3">
    <source>
        <dbReference type="ARBA" id="ARBA00022692"/>
    </source>
</evidence>
<reference evidence="11" key="2">
    <citation type="submission" date="2017-05" db="EMBL/GenBank/DDBJ databases">
        <title>Whole genome sequence of fish pathogenic bacteria, Photobacterium damselae subsp. piscicida, strain 91-197, isolated from hybrid striped bass (Morone sp.) in USA.</title>
        <authorList>
            <person name="Teru Y."/>
            <person name="Hikima J."/>
            <person name="Kono T."/>
            <person name="Sakai M."/>
            <person name="Takano T."/>
            <person name="Hawke J.P."/>
            <person name="Takeyama H."/>
            <person name="Aoki T."/>
        </authorList>
    </citation>
    <scope>NUCLEOTIDE SEQUENCE [LARGE SCALE GENOMIC DNA]</scope>
    <source>
        <strain evidence="11">91-197</strain>
    </source>
</reference>
<sequence>MFIVHSYAFAIFMCIITMICWGSWANTTKLVDNKKWPFQLFYWDYAIGILLFSLVFAFTLGSIGTEGRPFITDLMQADIKSIGSALLGGIIFNLSNILLVAAIDLAGMAVAFPIGVGLALVLGVITNYMGNPQGDPIILFAGVACVTVAIILTAIAYSRIQTGDNGNKLKGVITAVLAGVIMGWFFRFVADSMAVDFANPAVGKMTPYTALVIFSVGIFISNFVWNVAVMKKPISGSPVQGDAYFKGSIKEHATGILGGVIWCIGMALSLIASGAAGYAVSYGLGQGATMVAVIWGVFIWREFATAPKGTNKLLSIVFASYILGIILIIAANS</sequence>
<comment type="subcellular location">
    <subcellularLocation>
        <location evidence="1">Membrane</location>
        <topology evidence="1">Multi-pass membrane protein</topology>
    </subcellularLocation>
</comment>